<dbReference type="Proteomes" id="UP000470771">
    <property type="component" value="Unassembled WGS sequence"/>
</dbReference>
<reference evidence="1 2" key="1">
    <citation type="submission" date="2019-12" db="EMBL/GenBank/DDBJ databases">
        <authorList>
            <person name="Zhao J."/>
        </authorList>
    </citation>
    <scope>NUCLEOTIDE SEQUENCE [LARGE SCALE GENOMIC DNA]</scope>
    <source>
        <strain evidence="1 2">S-15</strain>
    </source>
</reference>
<protein>
    <submittedName>
        <fullName evidence="1">Uncharacterized protein</fullName>
    </submittedName>
</protein>
<dbReference type="EMBL" id="WWNE01000018">
    <property type="protein sequence ID" value="NBG67407.1"/>
    <property type="molecule type" value="Genomic_DNA"/>
</dbReference>
<name>A0A6N9NQQ9_9FLAO</name>
<accession>A0A6N9NQQ9</accession>
<dbReference type="AlphaFoldDB" id="A0A6N9NQQ9"/>
<organism evidence="1 2">
    <name type="scientific">Acidiluteibacter ferrifornacis</name>
    <dbReference type="NCBI Taxonomy" id="2692424"/>
    <lineage>
        <taxon>Bacteria</taxon>
        <taxon>Pseudomonadati</taxon>
        <taxon>Bacteroidota</taxon>
        <taxon>Flavobacteriia</taxon>
        <taxon>Flavobacteriales</taxon>
        <taxon>Cryomorphaceae</taxon>
        <taxon>Acidiluteibacter</taxon>
    </lineage>
</organism>
<proteinExistence type="predicted"/>
<gene>
    <name evidence="1" type="ORF">GQN54_14870</name>
</gene>
<keyword evidence="2" id="KW-1185">Reference proteome</keyword>
<dbReference type="RefSeq" id="WP_160634353.1">
    <property type="nucleotide sequence ID" value="NZ_WWNE01000018.1"/>
</dbReference>
<comment type="caution">
    <text evidence="1">The sequence shown here is derived from an EMBL/GenBank/DDBJ whole genome shotgun (WGS) entry which is preliminary data.</text>
</comment>
<evidence type="ECO:0000313" key="2">
    <source>
        <dbReference type="Proteomes" id="UP000470771"/>
    </source>
</evidence>
<sequence>MQENDTVYLLANVSACMVWQVEMNHLFKKNDTIYVETYLNGDFIDSSNSYLAKVPYVITLTDSLNFENLFTYLDLKNINDEKINSNVITVIHNLDTVKYYSNGLGDHLYNIEYYNSIKRRIYPNASIYQPIELIQPPIPDSANNNLNLIK</sequence>
<evidence type="ECO:0000313" key="1">
    <source>
        <dbReference type="EMBL" id="NBG67407.1"/>
    </source>
</evidence>